<dbReference type="GO" id="GO:0003978">
    <property type="term" value="F:UDP-glucose 4-epimerase activity"/>
    <property type="evidence" value="ECO:0007669"/>
    <property type="project" value="UniProtKB-EC"/>
</dbReference>
<comment type="caution">
    <text evidence="2">The sequence shown here is derived from an EMBL/GenBank/DDBJ whole genome shotgun (WGS) entry which is preliminary data.</text>
</comment>
<feature type="domain" description="UDP-glucose 4-epimerase CapD C-terminal" evidence="1">
    <location>
        <begin position="5"/>
        <end position="52"/>
    </location>
</feature>
<keyword evidence="2" id="KW-0413">Isomerase</keyword>
<evidence type="ECO:0000259" key="1">
    <source>
        <dbReference type="Pfam" id="PF08485"/>
    </source>
</evidence>
<dbReference type="EC" id="5.1.3.2" evidence="2"/>
<name>A0A645J5E1_9ZZZZ</name>
<protein>
    <submittedName>
        <fullName evidence="2">UDP-glucose 4-epimerase</fullName>
        <ecNumber evidence="2">5.1.3.2</ecNumber>
    </submittedName>
</protein>
<proteinExistence type="predicted"/>
<dbReference type="InterPro" id="IPR013692">
    <property type="entry name" value="CapD_C"/>
</dbReference>
<accession>A0A645J5E1</accession>
<sequence>MVPLDNRDLNYANYFVDGRHSVSQSIDYTSHSTHRLNKEELKQMLLSPDYVQKELEFGSQGEGV</sequence>
<dbReference type="AlphaFoldDB" id="A0A645J5E1"/>
<reference evidence="2" key="1">
    <citation type="submission" date="2019-08" db="EMBL/GenBank/DDBJ databases">
        <authorList>
            <person name="Kucharzyk K."/>
            <person name="Murdoch R.W."/>
            <person name="Higgins S."/>
            <person name="Loffler F."/>
        </authorList>
    </citation>
    <scope>NUCLEOTIDE SEQUENCE</scope>
</reference>
<dbReference type="Pfam" id="PF08485">
    <property type="entry name" value="Polysacc_syn_2C"/>
    <property type="match status" value="1"/>
</dbReference>
<evidence type="ECO:0000313" key="2">
    <source>
        <dbReference type="EMBL" id="MPN58352.1"/>
    </source>
</evidence>
<dbReference type="EMBL" id="VSSQ01130938">
    <property type="protein sequence ID" value="MPN58352.1"/>
    <property type="molecule type" value="Genomic_DNA"/>
</dbReference>
<dbReference type="GO" id="GO:0009103">
    <property type="term" value="P:lipopolysaccharide biosynthetic process"/>
    <property type="evidence" value="ECO:0007669"/>
    <property type="project" value="InterPro"/>
</dbReference>
<gene>
    <name evidence="2" type="primary">capD_31</name>
    <name evidence="2" type="ORF">SDC9_206056</name>
</gene>
<organism evidence="2">
    <name type="scientific">bioreactor metagenome</name>
    <dbReference type="NCBI Taxonomy" id="1076179"/>
    <lineage>
        <taxon>unclassified sequences</taxon>
        <taxon>metagenomes</taxon>
        <taxon>ecological metagenomes</taxon>
    </lineage>
</organism>